<accession>A0A840LC26</accession>
<dbReference type="EMBL" id="JACHLP010000008">
    <property type="protein sequence ID" value="MBB4845281.1"/>
    <property type="molecule type" value="Genomic_DNA"/>
</dbReference>
<reference evidence="1 2" key="1">
    <citation type="submission" date="2020-08" db="EMBL/GenBank/DDBJ databases">
        <title>Functional genomics of gut bacteria from endangered species of beetles.</title>
        <authorList>
            <person name="Carlos-Shanley C."/>
        </authorList>
    </citation>
    <scope>NUCLEOTIDE SEQUENCE [LARGE SCALE GENOMIC DNA]</scope>
    <source>
        <strain evidence="1 2">S00239</strain>
    </source>
</reference>
<evidence type="ECO:0000313" key="1">
    <source>
        <dbReference type="EMBL" id="MBB4845281.1"/>
    </source>
</evidence>
<evidence type="ECO:0000313" key="2">
    <source>
        <dbReference type="Proteomes" id="UP000562027"/>
    </source>
</evidence>
<gene>
    <name evidence="1" type="ORF">HNP55_003828</name>
</gene>
<comment type="caution">
    <text evidence="1">The sequence shown here is derived from an EMBL/GenBank/DDBJ whole genome shotgun (WGS) entry which is preliminary data.</text>
</comment>
<keyword evidence="1" id="KW-0031">Aminopeptidase</keyword>
<name>A0A840LC26_9BURK</name>
<dbReference type="Proteomes" id="UP000562027">
    <property type="component" value="Unassembled WGS sequence"/>
</dbReference>
<keyword evidence="2" id="KW-1185">Reference proteome</keyword>
<dbReference type="RefSeq" id="WP_184303046.1">
    <property type="nucleotide sequence ID" value="NZ_JACHLP010000008.1"/>
</dbReference>
<sequence>MSPYSVAARREFELDRVGAGRGTMAGLIAGDLGSATTNCLARTIHLANRLG</sequence>
<keyword evidence="1" id="KW-0378">Hydrolase</keyword>
<organism evidence="1 2">
    <name type="scientific">Roseateles oligotrophus</name>
    <dbReference type="NCBI Taxonomy" id="1769250"/>
    <lineage>
        <taxon>Bacteria</taxon>
        <taxon>Pseudomonadati</taxon>
        <taxon>Pseudomonadota</taxon>
        <taxon>Betaproteobacteria</taxon>
        <taxon>Burkholderiales</taxon>
        <taxon>Sphaerotilaceae</taxon>
        <taxon>Roseateles</taxon>
    </lineage>
</organism>
<proteinExistence type="predicted"/>
<keyword evidence="1" id="KW-0645">Protease</keyword>
<dbReference type="AlphaFoldDB" id="A0A840LC26"/>
<dbReference type="GO" id="GO:0004177">
    <property type="term" value="F:aminopeptidase activity"/>
    <property type="evidence" value="ECO:0007669"/>
    <property type="project" value="UniProtKB-KW"/>
</dbReference>
<protein>
    <submittedName>
        <fullName evidence="1">L-aminopeptidase/D-esterase-like protein</fullName>
    </submittedName>
</protein>